<accession>A0A1I0I6W8</accession>
<feature type="signal peptide" evidence="1">
    <location>
        <begin position="1"/>
        <end position="22"/>
    </location>
</feature>
<protein>
    <recommendedName>
        <fullName evidence="4">SH3 domain-containing protein</fullName>
    </recommendedName>
</protein>
<feature type="chain" id="PRO_5011611747" description="SH3 domain-containing protein" evidence="1">
    <location>
        <begin position="23"/>
        <end position="98"/>
    </location>
</feature>
<reference evidence="3" key="1">
    <citation type="submission" date="2016-10" db="EMBL/GenBank/DDBJ databases">
        <authorList>
            <person name="Varghese N."/>
            <person name="Submissions S."/>
        </authorList>
    </citation>
    <scope>NUCLEOTIDE SEQUENCE [LARGE SCALE GENOMIC DNA]</scope>
    <source>
        <strain evidence="3">DSM 15310</strain>
    </source>
</reference>
<name>A0A1I0I6W8_9BACT</name>
<dbReference type="OrthoDB" id="885565at2"/>
<dbReference type="RefSeq" id="WP_092773363.1">
    <property type="nucleotide sequence ID" value="NZ_FOHS01000004.1"/>
</dbReference>
<gene>
    <name evidence="2" type="ORF">SAMN04487998_3183</name>
</gene>
<evidence type="ECO:0000313" key="2">
    <source>
        <dbReference type="EMBL" id="SET92443.1"/>
    </source>
</evidence>
<keyword evidence="1" id="KW-0732">Signal</keyword>
<evidence type="ECO:0000256" key="1">
    <source>
        <dbReference type="SAM" id="SignalP"/>
    </source>
</evidence>
<dbReference type="PROSITE" id="PS51257">
    <property type="entry name" value="PROKAR_LIPOPROTEIN"/>
    <property type="match status" value="1"/>
</dbReference>
<sequence length="98" mass="10766">MKKTVLYLGVLALFTASCSSSRDDSRSRHPDSKPVEHTSVVECILYDGMTKTSKQLATLNAGSEVQVMDTVSAYFLKVRVTAAGKTETGYMYRTCFGK</sequence>
<dbReference type="EMBL" id="FOHS01000004">
    <property type="protein sequence ID" value="SET92443.1"/>
    <property type="molecule type" value="Genomic_DNA"/>
</dbReference>
<keyword evidence="3" id="KW-1185">Reference proteome</keyword>
<evidence type="ECO:0008006" key="4">
    <source>
        <dbReference type="Google" id="ProtNLM"/>
    </source>
</evidence>
<dbReference type="AlphaFoldDB" id="A0A1I0I6W8"/>
<evidence type="ECO:0000313" key="3">
    <source>
        <dbReference type="Proteomes" id="UP000198697"/>
    </source>
</evidence>
<dbReference type="STRING" id="82805.SAMN04487998_3183"/>
<organism evidence="2 3">
    <name type="scientific">Hymenobacter actinosclerus</name>
    <dbReference type="NCBI Taxonomy" id="82805"/>
    <lineage>
        <taxon>Bacteria</taxon>
        <taxon>Pseudomonadati</taxon>
        <taxon>Bacteroidota</taxon>
        <taxon>Cytophagia</taxon>
        <taxon>Cytophagales</taxon>
        <taxon>Hymenobacteraceae</taxon>
        <taxon>Hymenobacter</taxon>
    </lineage>
</organism>
<proteinExistence type="predicted"/>
<dbReference type="Proteomes" id="UP000198697">
    <property type="component" value="Unassembled WGS sequence"/>
</dbReference>